<sequence>MATDLGVVITVTAVAGGALAGLSNIGKAITTLKSSTDNLIARQKELNNIIGFLEGTRIDKSLQKQYDKLGESIRRLTNDYQALNRVQVAKQANAAEWAGIKGQFQGVFK</sequence>
<gene>
    <name evidence="1" type="ORF">NXS09_00470</name>
</gene>
<name>A0ABT2F999_9NEIS</name>
<evidence type="ECO:0000313" key="2">
    <source>
        <dbReference type="Proteomes" id="UP001166947"/>
    </source>
</evidence>
<protein>
    <submittedName>
        <fullName evidence="1">Phage tail protein</fullName>
    </submittedName>
</protein>
<organism evidence="1 2">
    <name type="scientific">Neisseria montereyensis</name>
    <dbReference type="NCBI Taxonomy" id="2973938"/>
    <lineage>
        <taxon>Bacteria</taxon>
        <taxon>Pseudomonadati</taxon>
        <taxon>Pseudomonadota</taxon>
        <taxon>Betaproteobacteria</taxon>
        <taxon>Neisseriales</taxon>
        <taxon>Neisseriaceae</taxon>
        <taxon>Neisseria</taxon>
    </lineage>
</organism>
<dbReference type="RefSeq" id="WP_259290607.1">
    <property type="nucleotide sequence ID" value="NZ_JANUXW010000001.1"/>
</dbReference>
<dbReference type="EMBL" id="JANUXW010000001">
    <property type="protein sequence ID" value="MCS4532774.1"/>
    <property type="molecule type" value="Genomic_DNA"/>
</dbReference>
<proteinExistence type="predicted"/>
<dbReference type="Proteomes" id="UP001166947">
    <property type="component" value="Unassembled WGS sequence"/>
</dbReference>
<comment type="caution">
    <text evidence="1">The sequence shown here is derived from an EMBL/GenBank/DDBJ whole genome shotgun (WGS) entry which is preliminary data.</text>
</comment>
<reference evidence="1" key="1">
    <citation type="submission" date="2022-08" db="EMBL/GenBank/DDBJ databases">
        <authorList>
            <person name="Volokhov D.V."/>
            <person name="Furtak V.A."/>
            <person name="Zagorodnyaya T.A."/>
        </authorList>
    </citation>
    <scope>NUCLEOTIDE SEQUENCE</scope>
    <source>
        <strain evidence="1">CSL10203-ORH2</strain>
    </source>
</reference>
<keyword evidence="2" id="KW-1185">Reference proteome</keyword>
<accession>A0ABT2F999</accession>
<reference evidence="1" key="2">
    <citation type="journal article" date="2023" name="Curr. Microbiol.">
        <title>Neisseria montereyensis sp. nov., Isolated from Oropharynx of California Sea Lion (Zalophus californianus): Genomic, Phylogenetic, and Phenotypic Study.</title>
        <authorList>
            <person name="Volokhov D.V."/>
            <person name="Zagorodnyaya T.A."/>
            <person name="Furtak V.A."/>
            <person name="Nattanmai G."/>
            <person name="Randall L."/>
            <person name="Jose S."/>
            <person name="Gao Y."/>
            <person name="Gulland F.M."/>
            <person name="Eisenberg T."/>
            <person name="Delmonte P."/>
            <person name="Blom J."/>
            <person name="Mitchell K.K."/>
        </authorList>
    </citation>
    <scope>NUCLEOTIDE SEQUENCE</scope>
    <source>
        <strain evidence="1">CSL10203-ORH2</strain>
    </source>
</reference>
<evidence type="ECO:0000313" key="1">
    <source>
        <dbReference type="EMBL" id="MCS4532774.1"/>
    </source>
</evidence>